<dbReference type="EMBL" id="JAQQWN010000003">
    <property type="protein sequence ID" value="KAK8091567.1"/>
    <property type="molecule type" value="Genomic_DNA"/>
</dbReference>
<dbReference type="GeneID" id="92039303"/>
<keyword evidence="4" id="KW-1185">Reference proteome</keyword>
<gene>
    <name evidence="3" type="ORF">PG997_001928</name>
</gene>
<dbReference type="InterPro" id="IPR036673">
    <property type="entry name" value="Cyanovirin-N_sf"/>
</dbReference>
<evidence type="ECO:0000259" key="2">
    <source>
        <dbReference type="Pfam" id="PF08881"/>
    </source>
</evidence>
<dbReference type="Gene3D" id="2.30.60.10">
    <property type="entry name" value="Cyanovirin-N"/>
    <property type="match status" value="1"/>
</dbReference>
<dbReference type="RefSeq" id="XP_066673539.1">
    <property type="nucleotide sequence ID" value="XM_066806243.1"/>
</dbReference>
<feature type="signal peptide" evidence="1">
    <location>
        <begin position="1"/>
        <end position="19"/>
    </location>
</feature>
<organism evidence="3 4">
    <name type="scientific">Apiospora hydei</name>
    <dbReference type="NCBI Taxonomy" id="1337664"/>
    <lineage>
        <taxon>Eukaryota</taxon>
        <taxon>Fungi</taxon>
        <taxon>Dikarya</taxon>
        <taxon>Ascomycota</taxon>
        <taxon>Pezizomycotina</taxon>
        <taxon>Sordariomycetes</taxon>
        <taxon>Xylariomycetidae</taxon>
        <taxon>Amphisphaeriales</taxon>
        <taxon>Apiosporaceae</taxon>
        <taxon>Apiospora</taxon>
    </lineage>
</organism>
<sequence>MKLFSTTLDLLGTLTLVQGRFISTCRDTRMIDGGVEAQTREANGNYRFSRLDLNHCLGNRNGELVWRKY</sequence>
<evidence type="ECO:0000256" key="1">
    <source>
        <dbReference type="SAM" id="SignalP"/>
    </source>
</evidence>
<reference evidence="3 4" key="1">
    <citation type="submission" date="2023-01" db="EMBL/GenBank/DDBJ databases">
        <title>Analysis of 21 Apiospora genomes using comparative genomics revels a genus with tremendous synthesis potential of carbohydrate active enzymes and secondary metabolites.</title>
        <authorList>
            <person name="Sorensen T."/>
        </authorList>
    </citation>
    <scope>NUCLEOTIDE SEQUENCE [LARGE SCALE GENOMIC DNA]</scope>
    <source>
        <strain evidence="3 4">CBS 114990</strain>
    </source>
</reference>
<evidence type="ECO:0000313" key="3">
    <source>
        <dbReference type="EMBL" id="KAK8091567.1"/>
    </source>
</evidence>
<comment type="caution">
    <text evidence="3">The sequence shown here is derived from an EMBL/GenBank/DDBJ whole genome shotgun (WGS) entry which is preliminary data.</text>
</comment>
<protein>
    <recommendedName>
        <fullName evidence="2">Cyanovirin-N domain-containing protein</fullName>
    </recommendedName>
</protein>
<dbReference type="InterPro" id="IPR011058">
    <property type="entry name" value="Cyanovirin-N"/>
</dbReference>
<evidence type="ECO:0000313" key="4">
    <source>
        <dbReference type="Proteomes" id="UP001433268"/>
    </source>
</evidence>
<feature type="domain" description="Cyanovirin-N" evidence="2">
    <location>
        <begin position="21"/>
        <end position="68"/>
    </location>
</feature>
<keyword evidence="1" id="KW-0732">Signal</keyword>
<name>A0ABR1X7R7_9PEZI</name>
<feature type="chain" id="PRO_5047128462" description="Cyanovirin-N domain-containing protein" evidence="1">
    <location>
        <begin position="20"/>
        <end position="69"/>
    </location>
</feature>
<dbReference type="SUPFAM" id="SSF51322">
    <property type="entry name" value="Cyanovirin-N"/>
    <property type="match status" value="1"/>
</dbReference>
<proteinExistence type="predicted"/>
<accession>A0ABR1X7R7</accession>
<dbReference type="Proteomes" id="UP001433268">
    <property type="component" value="Unassembled WGS sequence"/>
</dbReference>
<dbReference type="Pfam" id="PF08881">
    <property type="entry name" value="CVNH"/>
    <property type="match status" value="1"/>
</dbReference>